<reference evidence="3 4" key="1">
    <citation type="submission" date="2023-05" db="EMBL/GenBank/DDBJ databases">
        <title>A 100% complete, gapless, phased diploid assembly of the Scenedesmus obliquus UTEX 3031 genome.</title>
        <authorList>
            <person name="Biondi T.C."/>
            <person name="Hanschen E.R."/>
            <person name="Kwon T."/>
            <person name="Eng W."/>
            <person name="Kruse C.P.S."/>
            <person name="Koehler S.I."/>
            <person name="Kunde Y."/>
            <person name="Gleasner C.D."/>
            <person name="You Mak K.T."/>
            <person name="Polle J."/>
            <person name="Hovde B.T."/>
            <person name="Starkenburg S.R."/>
        </authorList>
    </citation>
    <scope>NUCLEOTIDE SEQUENCE [LARGE SCALE GENOMIC DNA]</scope>
    <source>
        <strain evidence="3 4">DOE0152z</strain>
    </source>
</reference>
<protein>
    <recommendedName>
        <fullName evidence="5">Peptidase M12B domain-containing protein</fullName>
    </recommendedName>
</protein>
<dbReference type="Proteomes" id="UP001244341">
    <property type="component" value="Chromosome 4b"/>
</dbReference>
<keyword evidence="4" id="KW-1185">Reference proteome</keyword>
<dbReference type="SUPFAM" id="SSF55486">
    <property type="entry name" value="Metalloproteases ('zincins'), catalytic domain"/>
    <property type="match status" value="1"/>
</dbReference>
<dbReference type="Pfam" id="PF13688">
    <property type="entry name" value="Reprolysin_5"/>
    <property type="match status" value="1"/>
</dbReference>
<keyword evidence="2" id="KW-0812">Transmembrane</keyword>
<proteinExistence type="predicted"/>
<evidence type="ECO:0000256" key="1">
    <source>
        <dbReference type="SAM" id="MobiDB-lite"/>
    </source>
</evidence>
<keyword evidence="2" id="KW-0472">Membrane</keyword>
<evidence type="ECO:0000313" key="3">
    <source>
        <dbReference type="EMBL" id="WIA13668.1"/>
    </source>
</evidence>
<sequence>MLAVAYIPANPVHAQAAAPAPDLSTLPEACVNGGTELQTYCSDTITAAQTFFNVPATGTTGQTVNITEEQVQNYVATAPPPSPQCCKSACQFNADYCNCEQGVLDFATQLTGGNINIYRSIATAFQRLLPSQARFSRWHAQYRRIATMAVTAVLAVALMLLQLSAAVLAAPALFREPMLPSASSKAVLQSVLRLPQDLELPGTKYVAPHMRTAAHLQATSPQAFTLNFVQVDHSLVATMPQQLQLTLPGMPVPVTAVRRPDVAADATLWVGELVNAPGANSVVTLVLRADKTITGNVHFVDTKAGKTRSFLITPAIFDTGAGNGDEVSTSSVNADVAAAIAAASSTDTPLHVVVRHQGNPERPECFPGSKPNTQQSEAALAHPRVKKNVKGRAAILRPHRRNHTGRMHGATAIKLGNITAPSAAKRVQTSGGGRRRLLQNMNEHKLLVLYTDDAANVANGEQQLEAQATSAIAILNKAYIDSDVNIVTNMVAFRKVMYKEPTPGVDENGKKSAETVLSAINDGSIANVKEWRDELGADLVTLFNTDDTVGGIAWAPASKPGQGVNNPSSGFSAIMKGAWYGYVLAHEIGHNLGCYHDHGDDWSSSKTAWFSEYAHGYKSCQEGNQYATILSYAKCPDGRAPKIFRFSNPAKRYGSGTPLGDSVTANCARKLRESAPLIAAYRPDKPSNTVGKATETQCRDSKGAFKCLAGKLVSPAPYSCPVAGEDCVCPSDLCGCPDGTYRCADTCVSNDVCCPSATESGEGECPDGQECDGETGTCYDLCDEGYRICNGFCISDGTCCPESDYAPSDCEDPFTCKEWTEFDKDGVPQDADQCICSIDEQNIDACCDEGYKACHGHYGKCCADDGTECESWCPKEATFCDDMCYTPDPSVYQGVCCKSAPDRGKSLCKAPFTVCAANGEYCRTCQM</sequence>
<evidence type="ECO:0000313" key="4">
    <source>
        <dbReference type="Proteomes" id="UP001244341"/>
    </source>
</evidence>
<evidence type="ECO:0008006" key="5">
    <source>
        <dbReference type="Google" id="ProtNLM"/>
    </source>
</evidence>
<keyword evidence="2" id="KW-1133">Transmembrane helix</keyword>
<feature type="transmembrane region" description="Helical" evidence="2">
    <location>
        <begin position="145"/>
        <end position="174"/>
    </location>
</feature>
<dbReference type="Gene3D" id="3.40.390.10">
    <property type="entry name" value="Collagenase (Catalytic Domain)"/>
    <property type="match status" value="1"/>
</dbReference>
<evidence type="ECO:0000256" key="2">
    <source>
        <dbReference type="SAM" id="Phobius"/>
    </source>
</evidence>
<name>A0ABY8U1V8_TETOB</name>
<organism evidence="3 4">
    <name type="scientific">Tetradesmus obliquus</name>
    <name type="common">Green alga</name>
    <name type="synonym">Acutodesmus obliquus</name>
    <dbReference type="NCBI Taxonomy" id="3088"/>
    <lineage>
        <taxon>Eukaryota</taxon>
        <taxon>Viridiplantae</taxon>
        <taxon>Chlorophyta</taxon>
        <taxon>core chlorophytes</taxon>
        <taxon>Chlorophyceae</taxon>
        <taxon>CS clade</taxon>
        <taxon>Sphaeropleales</taxon>
        <taxon>Scenedesmaceae</taxon>
        <taxon>Tetradesmus</taxon>
    </lineage>
</organism>
<dbReference type="EMBL" id="CP126211">
    <property type="protein sequence ID" value="WIA13668.1"/>
    <property type="molecule type" value="Genomic_DNA"/>
</dbReference>
<dbReference type="InterPro" id="IPR024079">
    <property type="entry name" value="MetalloPept_cat_dom_sf"/>
</dbReference>
<feature type="region of interest" description="Disordered" evidence="1">
    <location>
        <begin position="362"/>
        <end position="384"/>
    </location>
</feature>
<gene>
    <name evidence="3" type="ORF">OEZ85_007229</name>
</gene>
<accession>A0ABY8U1V8</accession>